<evidence type="ECO:0000313" key="2">
    <source>
        <dbReference type="Proteomes" id="UP001610446"/>
    </source>
</evidence>
<protein>
    <recommendedName>
        <fullName evidence="3">VWFA domain-containing protein</fullName>
    </recommendedName>
</protein>
<dbReference type="SUPFAM" id="SSF54001">
    <property type="entry name" value="Cysteine proteinases"/>
    <property type="match status" value="1"/>
</dbReference>
<dbReference type="SUPFAM" id="SSF53300">
    <property type="entry name" value="vWA-like"/>
    <property type="match status" value="1"/>
</dbReference>
<evidence type="ECO:0000313" key="1">
    <source>
        <dbReference type="EMBL" id="KAL2831357.1"/>
    </source>
</evidence>
<dbReference type="InterPro" id="IPR038765">
    <property type="entry name" value="Papain-like_cys_pep_sf"/>
</dbReference>
<comment type="caution">
    <text evidence="1">The sequence shown here is derived from an EMBL/GenBank/DDBJ whole genome shotgun (WGS) entry which is preliminary data.</text>
</comment>
<dbReference type="EMBL" id="JBFXLU010000283">
    <property type="protein sequence ID" value="KAL2831357.1"/>
    <property type="molecule type" value="Genomic_DNA"/>
</dbReference>
<dbReference type="InterPro" id="IPR036465">
    <property type="entry name" value="vWFA_dom_sf"/>
</dbReference>
<name>A0ABR4IWW9_9EURO</name>
<organism evidence="1 2">
    <name type="scientific">Aspergillus pseudoustus</name>
    <dbReference type="NCBI Taxonomy" id="1810923"/>
    <lineage>
        <taxon>Eukaryota</taxon>
        <taxon>Fungi</taxon>
        <taxon>Dikarya</taxon>
        <taxon>Ascomycota</taxon>
        <taxon>Pezizomycotina</taxon>
        <taxon>Eurotiomycetes</taxon>
        <taxon>Eurotiomycetidae</taxon>
        <taxon>Eurotiales</taxon>
        <taxon>Aspergillaceae</taxon>
        <taxon>Aspergillus</taxon>
        <taxon>Aspergillus subgen. Nidulantes</taxon>
    </lineage>
</organism>
<sequence length="714" mass="78085">MDETPPVRLIGCLLDVSGSMREALEVDRPGTTPVDQRNDRLHTVLRTALKLARAELKEEANSLIFVGVFGLETEKGPPPSVDLGSVVDALLRIEQDSSTGHDRLIELAAGNNLAHVSEYIRTKLSSAKAAIVHDYLRGRPDRISEFVNAIPTQTELNTMKVTTGAAGGTLGLMLGAAIGSVILPVGGTALGASIGGSLGAAGSRVIDDKIIESSEGLVLANRIAGEWFLQFADFVPRPAKDVVDLLQKLHEHSAAAGGSTLLDSVDEYLYGNTPLCHALSQSLGVFRAHKSIPSQLLVLISDGLSTDGDPVPLALRLKEAQVTVATLYLIADKKTPERELYDTPSNRWDTGQQTLFQVSSTLRVSQSPIPVLMSVGWKIPSSGEASLFASVCSSTAVDEFCSLLVSERLGNTDALLDVIGRVNLDEIIDNEQTKTCKNPSDQGDSATCYAHAVAAVAHMALLRIVRKDGTLPDSIDTIRRRILTEFEPGETGQPIELVLKQACEWYNLRYKLVDERGARQAVFRRRPVVATFRLSKKGWAEFSKYFRHPSTCNKVLTRATMRPYRSGPDTGGHAVVLYACDPQSLSFLNSWGKKWGANGTFSIDSAGTLELDGSSQWTRMRFYDVFWYEDDLPLEDREAYRDESDRYFIDKTLQYPAILDLEASCPHCEQNSFLGDFRGTLRSAVCPNCERSFPPQPGYLMQALYARAGLRGVT</sequence>
<proteinExistence type="predicted"/>
<evidence type="ECO:0008006" key="3">
    <source>
        <dbReference type="Google" id="ProtNLM"/>
    </source>
</evidence>
<dbReference type="Gene3D" id="3.90.70.10">
    <property type="entry name" value="Cysteine proteinases"/>
    <property type="match status" value="1"/>
</dbReference>
<dbReference type="Proteomes" id="UP001610446">
    <property type="component" value="Unassembled WGS sequence"/>
</dbReference>
<reference evidence="1 2" key="1">
    <citation type="submission" date="2024-07" db="EMBL/GenBank/DDBJ databases">
        <title>Section-level genome sequencing and comparative genomics of Aspergillus sections Usti and Cavernicolus.</title>
        <authorList>
            <consortium name="Lawrence Berkeley National Laboratory"/>
            <person name="Nybo J.L."/>
            <person name="Vesth T.C."/>
            <person name="Theobald S."/>
            <person name="Frisvad J.C."/>
            <person name="Larsen T.O."/>
            <person name="Kjaerboelling I."/>
            <person name="Rothschild-Mancinelli K."/>
            <person name="Lyhne E.K."/>
            <person name="Kogle M.E."/>
            <person name="Barry K."/>
            <person name="Clum A."/>
            <person name="Na H."/>
            <person name="Ledsgaard L."/>
            <person name="Lin J."/>
            <person name="Lipzen A."/>
            <person name="Kuo A."/>
            <person name="Riley R."/>
            <person name="Mondo S."/>
            <person name="Labutti K."/>
            <person name="Haridas S."/>
            <person name="Pangalinan J."/>
            <person name="Salamov A.A."/>
            <person name="Simmons B.A."/>
            <person name="Magnuson J.K."/>
            <person name="Chen J."/>
            <person name="Drula E."/>
            <person name="Henrissat B."/>
            <person name="Wiebenga A."/>
            <person name="Lubbers R.J."/>
            <person name="Gomes A.C."/>
            <person name="Makela M.R."/>
            <person name="Stajich J."/>
            <person name="Grigoriev I.V."/>
            <person name="Mortensen U.H."/>
            <person name="De Vries R.P."/>
            <person name="Baker S.E."/>
            <person name="Andersen M.R."/>
        </authorList>
    </citation>
    <scope>NUCLEOTIDE SEQUENCE [LARGE SCALE GENOMIC DNA]</scope>
    <source>
        <strain evidence="1 2">CBS 123904</strain>
    </source>
</reference>
<keyword evidence="2" id="KW-1185">Reference proteome</keyword>
<dbReference type="Gene3D" id="3.40.50.410">
    <property type="entry name" value="von Willebrand factor, type A domain"/>
    <property type="match status" value="1"/>
</dbReference>
<accession>A0ABR4IWW9</accession>
<gene>
    <name evidence="1" type="ORF">BJY01DRAFT_254256</name>
</gene>